<organism evidence="7 8">
    <name type="scientific">Kitasatospora aureofaciens</name>
    <name type="common">Streptomyces aureofaciens</name>
    <dbReference type="NCBI Taxonomy" id="1894"/>
    <lineage>
        <taxon>Bacteria</taxon>
        <taxon>Bacillati</taxon>
        <taxon>Actinomycetota</taxon>
        <taxon>Actinomycetes</taxon>
        <taxon>Kitasatosporales</taxon>
        <taxon>Streptomycetaceae</taxon>
        <taxon>Kitasatospora</taxon>
    </lineage>
</organism>
<proteinExistence type="predicted"/>
<feature type="transmembrane region" description="Helical" evidence="5">
    <location>
        <begin position="21"/>
        <end position="45"/>
    </location>
</feature>
<evidence type="ECO:0000313" key="8">
    <source>
        <dbReference type="Proteomes" id="UP000037395"/>
    </source>
</evidence>
<reference evidence="6" key="1">
    <citation type="journal article" date="2014" name="Int. J. Syst. Evol. Microbiol.">
        <title>Complete genome sequence of Corynebacterium casei LMG S-19264T (=DSM 44701T), isolated from a smear-ripened cheese.</title>
        <authorList>
            <consortium name="US DOE Joint Genome Institute (JGI-PGF)"/>
            <person name="Walter F."/>
            <person name="Albersmeier A."/>
            <person name="Kalinowski J."/>
            <person name="Ruckert C."/>
        </authorList>
    </citation>
    <scope>NUCLEOTIDE SEQUENCE</scope>
    <source>
        <strain evidence="6">JCM 4434</strain>
    </source>
</reference>
<evidence type="ECO:0000256" key="5">
    <source>
        <dbReference type="SAM" id="Phobius"/>
    </source>
</evidence>
<dbReference type="GO" id="GO:0042597">
    <property type="term" value="C:periplasmic space"/>
    <property type="evidence" value="ECO:0007669"/>
    <property type="project" value="UniProtKB-SubCell"/>
</dbReference>
<dbReference type="EMBL" id="JPRF03000041">
    <property type="protein sequence ID" value="OEV34982.1"/>
    <property type="molecule type" value="Genomic_DNA"/>
</dbReference>
<dbReference type="CDD" id="cd13590">
    <property type="entry name" value="PBP2_PotD_PotF_like"/>
    <property type="match status" value="1"/>
</dbReference>
<dbReference type="InterPro" id="IPR001188">
    <property type="entry name" value="Sperm_putr-bd"/>
</dbReference>
<dbReference type="Gene3D" id="3.40.190.10">
    <property type="entry name" value="Periplasmic binding protein-like II"/>
    <property type="match status" value="2"/>
</dbReference>
<comment type="subcellular location">
    <subcellularLocation>
        <location evidence="1">Periplasm</location>
    </subcellularLocation>
</comment>
<reference evidence="7 8" key="2">
    <citation type="submission" date="2014-07" db="EMBL/GenBank/DDBJ databases">
        <authorList>
            <person name="Zhang J.E."/>
            <person name="Yang H."/>
            <person name="Guo J."/>
            <person name="Deng Z."/>
            <person name="Luo H."/>
            <person name="Luo M."/>
            <person name="Zhao B."/>
        </authorList>
    </citation>
    <scope>NUCLEOTIDE SEQUENCE [LARGE SCALE GENOMIC DNA]</scope>
    <source>
        <strain evidence="7">ATCC 10762</strain>
        <strain evidence="8">ATCC 10762 / DSM 40127 / CCM 3239 / JCM 4008 / LMG 5968 / NBRC 12843 / NCIMB 8234 / A-377</strain>
    </source>
</reference>
<sequence>MSSSTTLTRRPTDSRTLHRRSLLGGAALLGAGTLAGCGIPSAYVAEDRRSAPDRSERDKRLNFSNWTQYIDTDDQGGRPTLDAFTEKTGIAVTYTEDINDNDEFFGKISPVLTQGADPGRDLMVISDWMAGRYVSLGWVQAMDRDNLPNVTANLDPQLANPVFDPGRRRSVPWQSGITGIAYNRKALGRELQSTADLWAPDLKGRITLFAGLDEALGLLMLSQGADIARFSDDDAHRAMDLVQKMVDTGHVRRFTGNDYTGDLASGAAVACQAYSGDAVQLTAENPDIAFVVPEEGGELWAESLMIPNRAVHKRNAELLVDYYYQPEVAAELAAAVQYICPVPAAREVLADSGDKDKAELAENPLVFPTAEMRARLHGMRDVTSAERPELHKVWGRITGV</sequence>
<evidence type="ECO:0000256" key="4">
    <source>
        <dbReference type="ARBA" id="ARBA00022764"/>
    </source>
</evidence>
<dbReference type="InterPro" id="IPR006311">
    <property type="entry name" value="TAT_signal"/>
</dbReference>
<dbReference type="SUPFAM" id="SSF53850">
    <property type="entry name" value="Periplasmic binding protein-like II"/>
    <property type="match status" value="1"/>
</dbReference>
<keyword evidence="8" id="KW-1185">Reference proteome</keyword>
<accession>A0A1E7N2S4</accession>
<protein>
    <submittedName>
        <fullName evidence="7">Polyamine ABC transporter substrate-binding protein</fullName>
    </submittedName>
    <submittedName>
        <fullName evidence="6">Polyamine-binding lipoprotein</fullName>
    </submittedName>
</protein>
<dbReference type="GeneID" id="97489116"/>
<gene>
    <name evidence="6" type="ORF">GCM10010502_61670</name>
    <name evidence="7" type="ORF">HS99_0034805</name>
</gene>
<keyword evidence="4" id="KW-0574">Periplasm</keyword>
<dbReference type="AlphaFoldDB" id="A0A1E7N2S4"/>
<dbReference type="OrthoDB" id="9813777at2"/>
<keyword evidence="5" id="KW-0472">Membrane</keyword>
<dbReference type="PROSITE" id="PS51318">
    <property type="entry name" value="TAT"/>
    <property type="match status" value="1"/>
</dbReference>
<evidence type="ECO:0000256" key="3">
    <source>
        <dbReference type="ARBA" id="ARBA00022729"/>
    </source>
</evidence>
<dbReference type="InterPro" id="IPR006059">
    <property type="entry name" value="SBP"/>
</dbReference>
<dbReference type="Proteomes" id="UP000610124">
    <property type="component" value="Unassembled WGS sequence"/>
</dbReference>
<evidence type="ECO:0000313" key="7">
    <source>
        <dbReference type="EMBL" id="OEV34982.1"/>
    </source>
</evidence>
<accession>A0A8H9LV33</accession>
<dbReference type="KEGG" id="kau:B6264_05955"/>
<keyword evidence="5" id="KW-0812">Transmembrane</keyword>
<keyword evidence="2" id="KW-0813">Transport</keyword>
<dbReference type="Pfam" id="PF13416">
    <property type="entry name" value="SBP_bac_8"/>
    <property type="match status" value="1"/>
</dbReference>
<keyword evidence="5" id="KW-1133">Transmembrane helix</keyword>
<dbReference type="GO" id="GO:0019808">
    <property type="term" value="F:polyamine binding"/>
    <property type="evidence" value="ECO:0007669"/>
    <property type="project" value="InterPro"/>
</dbReference>
<evidence type="ECO:0000313" key="6">
    <source>
        <dbReference type="EMBL" id="GGU98853.1"/>
    </source>
</evidence>
<evidence type="ECO:0000256" key="1">
    <source>
        <dbReference type="ARBA" id="ARBA00004418"/>
    </source>
</evidence>
<dbReference type="EMBL" id="BMUB01000021">
    <property type="protein sequence ID" value="GGU98853.1"/>
    <property type="molecule type" value="Genomic_DNA"/>
</dbReference>
<reference evidence="8" key="4">
    <citation type="submission" date="2016-08" db="EMBL/GenBank/DDBJ databases">
        <title>Sequencing, assembly and comparative genomics of S. aureofaciens ATCC 10762.</title>
        <authorList>
            <person name="Gradnigo J.S."/>
            <person name="Johnson N."/>
            <person name="Somerville G.A."/>
        </authorList>
    </citation>
    <scope>NUCLEOTIDE SEQUENCE [LARGE SCALE GENOMIC DNA]</scope>
    <source>
        <strain evidence="8">ATCC 10762 / DSM 40127 / CCM 3239 / JCM 4008 / LMG 5968 / NBRC 12843 / NCIMB 8234 / A-377</strain>
    </source>
</reference>
<name>A0A1E7N2S4_KITAU</name>
<dbReference type="PRINTS" id="PR00909">
    <property type="entry name" value="SPERMDNBNDNG"/>
</dbReference>
<dbReference type="RefSeq" id="WP_046386608.1">
    <property type="nucleotide sequence ID" value="NZ_BMUB01000021.1"/>
</dbReference>
<dbReference type="PANTHER" id="PTHR30222:SF17">
    <property type="entry name" value="SPERMIDINE_PUTRESCINE-BINDING PERIPLASMIC PROTEIN"/>
    <property type="match status" value="1"/>
</dbReference>
<keyword evidence="6" id="KW-0449">Lipoprotein</keyword>
<dbReference type="Proteomes" id="UP000037395">
    <property type="component" value="Unassembled WGS sequence"/>
</dbReference>
<dbReference type="GO" id="GO:0015846">
    <property type="term" value="P:polyamine transport"/>
    <property type="evidence" value="ECO:0007669"/>
    <property type="project" value="InterPro"/>
</dbReference>
<reference evidence="7" key="3">
    <citation type="submission" date="2016-08" db="EMBL/GenBank/DDBJ databases">
        <title>Sequencing, Assembly and Comparative Genomics of S. aureofaciens ATCC 10762.</title>
        <authorList>
            <person name="Gradnigo J.S."/>
            <person name="Johnson N."/>
            <person name="Somerville G.A."/>
        </authorList>
    </citation>
    <scope>NUCLEOTIDE SEQUENCE [LARGE SCALE GENOMIC DNA]</scope>
    <source>
        <strain evidence="7">ATCC 10762</strain>
    </source>
</reference>
<reference evidence="6" key="5">
    <citation type="submission" date="2020-09" db="EMBL/GenBank/DDBJ databases">
        <authorList>
            <person name="Sun Q."/>
            <person name="Ohkuma M."/>
        </authorList>
    </citation>
    <scope>NUCLEOTIDE SEQUENCE</scope>
    <source>
        <strain evidence="6">JCM 4434</strain>
    </source>
</reference>
<comment type="caution">
    <text evidence="7">The sequence shown here is derived from an EMBL/GenBank/DDBJ whole genome shotgun (WGS) entry which is preliminary data.</text>
</comment>
<dbReference type="PANTHER" id="PTHR30222">
    <property type="entry name" value="SPERMIDINE/PUTRESCINE-BINDING PERIPLASMIC PROTEIN"/>
    <property type="match status" value="1"/>
</dbReference>
<evidence type="ECO:0000256" key="2">
    <source>
        <dbReference type="ARBA" id="ARBA00022448"/>
    </source>
</evidence>
<keyword evidence="3" id="KW-0732">Signal</keyword>